<feature type="region of interest" description="Disordered" evidence="2">
    <location>
        <begin position="136"/>
        <end position="193"/>
    </location>
</feature>
<dbReference type="OrthoDB" id="4366200at2759"/>
<protein>
    <submittedName>
        <fullName evidence="3">Uncharacterized protein</fullName>
    </submittedName>
</protein>
<proteinExistence type="predicted"/>
<dbReference type="AlphaFoldDB" id="A0A9W9JW23"/>
<feature type="region of interest" description="Disordered" evidence="2">
    <location>
        <begin position="546"/>
        <end position="568"/>
    </location>
</feature>
<keyword evidence="1" id="KW-0175">Coiled coil</keyword>
<evidence type="ECO:0000256" key="1">
    <source>
        <dbReference type="SAM" id="Coils"/>
    </source>
</evidence>
<organism evidence="3 4">
    <name type="scientific">Penicillium angulare</name>
    <dbReference type="NCBI Taxonomy" id="116970"/>
    <lineage>
        <taxon>Eukaryota</taxon>
        <taxon>Fungi</taxon>
        <taxon>Dikarya</taxon>
        <taxon>Ascomycota</taxon>
        <taxon>Pezizomycotina</taxon>
        <taxon>Eurotiomycetes</taxon>
        <taxon>Eurotiomycetidae</taxon>
        <taxon>Eurotiales</taxon>
        <taxon>Aspergillaceae</taxon>
        <taxon>Penicillium</taxon>
    </lineage>
</organism>
<name>A0A9W9JW23_9EURO</name>
<feature type="compositionally biased region" description="Low complexity" evidence="2">
    <location>
        <begin position="353"/>
        <end position="412"/>
    </location>
</feature>
<dbReference type="Proteomes" id="UP001149165">
    <property type="component" value="Unassembled WGS sequence"/>
</dbReference>
<reference evidence="3" key="1">
    <citation type="submission" date="2022-11" db="EMBL/GenBank/DDBJ databases">
        <authorList>
            <person name="Petersen C."/>
        </authorList>
    </citation>
    <scope>NUCLEOTIDE SEQUENCE</scope>
    <source>
        <strain evidence="3">IBT 30069</strain>
    </source>
</reference>
<evidence type="ECO:0000256" key="2">
    <source>
        <dbReference type="SAM" id="MobiDB-lite"/>
    </source>
</evidence>
<gene>
    <name evidence="3" type="ORF">N7456_012664</name>
</gene>
<evidence type="ECO:0000313" key="4">
    <source>
        <dbReference type="Proteomes" id="UP001149165"/>
    </source>
</evidence>
<dbReference type="EMBL" id="JAPQKH010000008">
    <property type="protein sequence ID" value="KAJ5083237.1"/>
    <property type="molecule type" value="Genomic_DNA"/>
</dbReference>
<feature type="region of interest" description="Disordered" evidence="2">
    <location>
        <begin position="347"/>
        <end position="414"/>
    </location>
</feature>
<reference evidence="3" key="2">
    <citation type="journal article" date="2023" name="IMA Fungus">
        <title>Comparative genomic study of the Penicillium genus elucidates a diverse pangenome and 15 lateral gene transfer events.</title>
        <authorList>
            <person name="Petersen C."/>
            <person name="Sorensen T."/>
            <person name="Nielsen M.R."/>
            <person name="Sondergaard T.E."/>
            <person name="Sorensen J.L."/>
            <person name="Fitzpatrick D.A."/>
            <person name="Frisvad J.C."/>
            <person name="Nielsen K.L."/>
        </authorList>
    </citation>
    <scope>NUCLEOTIDE SEQUENCE</scope>
    <source>
        <strain evidence="3">IBT 30069</strain>
    </source>
</reference>
<sequence length="568" mass="62091">MDNMDGQLGLSEWPSYVPNGNPSTDLGLTLSPGSQPSPCDSLFGSPLGAGGEEPIAHHPYGSSDPFPVEGQGFDIDLNLNLDLEPNFDPFEGLHPASAQLEAINQVVGISQASSEVAIQPSGSACKRIYEDVLSNGAQQSPRFPRSLPSPKKQKLATQISSDGLPAFLNPNQRQPSISSHLVPTQNPYPSASMGSKERFAIEPSDLAEHYAREVTTFIPPDTYYASPYQPVGYNPSTPSMHPKVVQVSNDTLHHRLANARRRADAVTAERNKLREALLQYTTIDPQTGKLGIHALESQLTTLRRVNTGHQRRAQTQKEEIHLWKQRYSELATMHNSLVSDYHCLRSGLPSPPASSTSRRNSTSARSSPANAATNVSNLASPAASSNNLPQNRPTQSSTTSTTISLSNSATASPQDTAQVIDLTLDSDAENVSPQGTQNVTPKENDQLTKFHRTIRQKEMKWLRSNESTSDAVDRVFNEMNPKHRMGVIEVGVSKCYNIVQTQNGLRMRLGGPFKQLISTNQNTEHENPTSEDAAESYHPTHDELCQMMEEELAGGSDEIEPRNTDEVT</sequence>
<feature type="compositionally biased region" description="Polar residues" evidence="2">
    <location>
        <begin position="18"/>
        <end position="38"/>
    </location>
</feature>
<accession>A0A9W9JW23</accession>
<feature type="compositionally biased region" description="Polar residues" evidence="2">
    <location>
        <begin position="169"/>
        <end position="193"/>
    </location>
</feature>
<comment type="caution">
    <text evidence="3">The sequence shown here is derived from an EMBL/GenBank/DDBJ whole genome shotgun (WGS) entry which is preliminary data.</text>
</comment>
<keyword evidence="4" id="KW-1185">Reference proteome</keyword>
<evidence type="ECO:0000313" key="3">
    <source>
        <dbReference type="EMBL" id="KAJ5083237.1"/>
    </source>
</evidence>
<feature type="region of interest" description="Disordered" evidence="2">
    <location>
        <begin position="1"/>
        <end position="59"/>
    </location>
</feature>
<feature type="compositionally biased region" description="Basic and acidic residues" evidence="2">
    <location>
        <begin position="559"/>
        <end position="568"/>
    </location>
</feature>
<feature type="coiled-coil region" evidence="1">
    <location>
        <begin position="249"/>
        <end position="276"/>
    </location>
</feature>